<evidence type="ECO:0000256" key="1">
    <source>
        <dbReference type="SAM" id="Phobius"/>
    </source>
</evidence>
<keyword evidence="1" id="KW-0472">Membrane</keyword>
<dbReference type="EMBL" id="FWFQ01000002">
    <property type="protein sequence ID" value="SLN14319.1"/>
    <property type="molecule type" value="Genomic_DNA"/>
</dbReference>
<gene>
    <name evidence="2" type="ORF">PSA7680_00314</name>
</gene>
<keyword evidence="1" id="KW-1133">Transmembrane helix</keyword>
<proteinExistence type="predicted"/>
<sequence length="93" mass="10461">MKEPQKSVFVARETYRQRRTMDAARLLPLFGILALLLPLFWSETVTAERGTSRGIVYLFSVWIVLILCAAYLSRRLRSVLRKDESDGDAGGGG</sequence>
<name>A0A1Y5RGH3_9RHOB</name>
<organism evidence="2 3">
    <name type="scientific">Pseudoruegeria aquimaris</name>
    <dbReference type="NCBI Taxonomy" id="393663"/>
    <lineage>
        <taxon>Bacteria</taxon>
        <taxon>Pseudomonadati</taxon>
        <taxon>Pseudomonadota</taxon>
        <taxon>Alphaproteobacteria</taxon>
        <taxon>Rhodobacterales</taxon>
        <taxon>Roseobacteraceae</taxon>
        <taxon>Pseudoruegeria</taxon>
    </lineage>
</organism>
<reference evidence="2 3" key="1">
    <citation type="submission" date="2017-03" db="EMBL/GenBank/DDBJ databases">
        <authorList>
            <person name="Afonso C.L."/>
            <person name="Miller P.J."/>
            <person name="Scott M.A."/>
            <person name="Spackman E."/>
            <person name="Goraichik I."/>
            <person name="Dimitrov K.M."/>
            <person name="Suarez D.L."/>
            <person name="Swayne D.E."/>
        </authorList>
    </citation>
    <scope>NUCLEOTIDE SEQUENCE [LARGE SCALE GENOMIC DNA]</scope>
    <source>
        <strain evidence="2 3">CECT 7680</strain>
    </source>
</reference>
<dbReference type="RefSeq" id="WP_245824411.1">
    <property type="nucleotide sequence ID" value="NZ_FWFQ01000002.1"/>
</dbReference>
<dbReference type="AlphaFoldDB" id="A0A1Y5RGH3"/>
<keyword evidence="3" id="KW-1185">Reference proteome</keyword>
<feature type="transmembrane region" description="Helical" evidence="1">
    <location>
        <begin position="23"/>
        <end position="42"/>
    </location>
</feature>
<protein>
    <submittedName>
        <fullName evidence="2">Uncharacterized protein</fullName>
    </submittedName>
</protein>
<feature type="transmembrane region" description="Helical" evidence="1">
    <location>
        <begin position="54"/>
        <end position="72"/>
    </location>
</feature>
<evidence type="ECO:0000313" key="3">
    <source>
        <dbReference type="Proteomes" id="UP000193409"/>
    </source>
</evidence>
<evidence type="ECO:0000313" key="2">
    <source>
        <dbReference type="EMBL" id="SLN14319.1"/>
    </source>
</evidence>
<dbReference type="Proteomes" id="UP000193409">
    <property type="component" value="Unassembled WGS sequence"/>
</dbReference>
<keyword evidence="1" id="KW-0812">Transmembrane</keyword>
<accession>A0A1Y5RGH3</accession>